<organism evidence="7 8">
    <name type="scientific">Quercus rubra</name>
    <name type="common">Northern red oak</name>
    <name type="synonym">Quercus borealis</name>
    <dbReference type="NCBI Taxonomy" id="3512"/>
    <lineage>
        <taxon>Eukaryota</taxon>
        <taxon>Viridiplantae</taxon>
        <taxon>Streptophyta</taxon>
        <taxon>Embryophyta</taxon>
        <taxon>Tracheophyta</taxon>
        <taxon>Spermatophyta</taxon>
        <taxon>Magnoliopsida</taxon>
        <taxon>eudicotyledons</taxon>
        <taxon>Gunneridae</taxon>
        <taxon>Pentapetalae</taxon>
        <taxon>rosids</taxon>
        <taxon>fabids</taxon>
        <taxon>Fagales</taxon>
        <taxon>Fagaceae</taxon>
        <taxon>Quercus</taxon>
    </lineage>
</organism>
<keyword evidence="4" id="KW-0520">NAD</keyword>
<dbReference type="Pfam" id="PF01582">
    <property type="entry name" value="TIR"/>
    <property type="match status" value="1"/>
</dbReference>
<dbReference type="Pfam" id="PF23282">
    <property type="entry name" value="WHD_ROQ1"/>
    <property type="match status" value="1"/>
</dbReference>
<evidence type="ECO:0000259" key="6">
    <source>
        <dbReference type="PROSITE" id="PS50104"/>
    </source>
</evidence>
<protein>
    <recommendedName>
        <fullName evidence="6">TIR domain-containing protein</fullName>
    </recommendedName>
</protein>
<dbReference type="Proteomes" id="UP001324115">
    <property type="component" value="Unassembled WGS sequence"/>
</dbReference>
<evidence type="ECO:0000256" key="2">
    <source>
        <dbReference type="ARBA" id="ARBA00022737"/>
    </source>
</evidence>
<dbReference type="FunFam" id="3.40.50.10140:FF:000007">
    <property type="entry name" value="Disease resistance protein (TIR-NBS-LRR class)"/>
    <property type="match status" value="1"/>
</dbReference>
<gene>
    <name evidence="7" type="ORF">RGQ29_026160</name>
</gene>
<dbReference type="SUPFAM" id="SSF52200">
    <property type="entry name" value="Toll/Interleukin receptor TIR domain"/>
    <property type="match status" value="1"/>
</dbReference>
<dbReference type="SUPFAM" id="SSF46785">
    <property type="entry name" value="Winged helix' DNA-binding domain"/>
    <property type="match status" value="1"/>
</dbReference>
<dbReference type="InterPro" id="IPR044974">
    <property type="entry name" value="Disease_R_plants"/>
</dbReference>
<feature type="region of interest" description="Disordered" evidence="5">
    <location>
        <begin position="1307"/>
        <end position="1326"/>
    </location>
</feature>
<accession>A0AAN7F0Y0</accession>
<dbReference type="GO" id="GO:0043531">
    <property type="term" value="F:ADP binding"/>
    <property type="evidence" value="ECO:0007669"/>
    <property type="project" value="InterPro"/>
</dbReference>
<evidence type="ECO:0000256" key="1">
    <source>
        <dbReference type="ARBA" id="ARBA00022614"/>
    </source>
</evidence>
<dbReference type="SMART" id="SM00255">
    <property type="entry name" value="TIR"/>
    <property type="match status" value="1"/>
</dbReference>
<evidence type="ECO:0000256" key="4">
    <source>
        <dbReference type="ARBA" id="ARBA00023027"/>
    </source>
</evidence>
<sequence length="1326" mass="150242">MASSIQQGDSFSSSTRRWDCDVFLSFRGEDTRNGFTGHLYRDLCDNGFKTFIDDDLQRGEQISVELLKAIKSARVSIIIFSQNYAFSSWCLDELVEILNCKENGQLVLPVFYKVDPSEVRKQEGNFKVALAEQEIKFKNNIEKVQRWRAALTEAAGLSGQHYKDDVPEYKFIQQIIEDILYTKLNGIQLFVAKYLVGVNSRAKAIESLLDIKVNDVRMVRILGIGGIGKTTIANVVYNRIFGHFEGSCFLEDVREKSKTNDGMIQLQEKLLFNFSRGKHMKVESVARGINIIKEVLHGKRILVILDDVDKSQQIENLFGNCDWFALGSRVLITTRVNRLLNNLGKVCTTYKVTELDNREALELFNQHAFGGNKLEEDYSKLANQVIQYANGLPLALKIIGSDLYGRPTSEWESAIRQYAKIPKGDIHKILKVSYDGLEELEKDIFLHIACFFKGRNKDNVVNILDACNLFATSNIPNLVNKCLVTIGHDGILGMHDLVQQMGWEIVRQESPQILETRSRLWYYDDACEVLTGNKGSDKIQGIMWHSPNPITVQLHAKAFKKMENLKFLMVRNVLISKELKYLPNGLKFLEWHEYPFSLPSNYCPQQLVVLEMPRGCFRLDKLFMQVRQYNKLKSINLEGSSIRKLPDLCTPNLERLNLGDCKNLIDVHEAIGSLDKLKRWDLSNCKKLQILPSTLRLKSLENIILCGCVSLEKLPDLGAPNLEVLDMNFCKNLIEVHEAIGSLGKLKRWGLQFCEKLQILPSSFKLKSLEDINLDFCVCLEKLPDLGAPNLESLHMIGCENLIEVHEAIGSLDKLKEWALDKCKKLQILPSTLRLKSLSSICLSGCVSLEKFPHIHPEMKCHTLYIHDSNIREWPSSLKYQISWLSNLHLVNCQNTGDFLVSISGCKFTNLNFLEVCDCDGHILESHILMKPDSFPLLRFLTINGSNIVTIPESIIGFTMLEELSMRNCKKLREIPRLPQHIRSVNAANCTSLDLLSSCRVLNQFQEIFMKPSFSDFWPLPPRFELPKGHTLVRDILSFRPPVLVLPRIEIPKEFKLNHQSVGNSVSFVVGREFHKLIVCFAVRSAKAKPIGTHFFVSANGFSDEQVLSCHFAGRDSEHLFLHLVYLPQLNESNPSEQNDVKITVELEYDYENEYDEDDDDDDTSFDEPKITWLGVHVDCICCGSSSVPDVGLQMDTTNGLDLRMGQPSLGFPDGLDDLGSSSITRMCDHTNPDFESSFRDDVHDLESSASRDGCPPLVLDDMEHHSLPSDLRPVDTTNGSELGLGRQDLGFRDGFDLGSSSVAHAFDNNDSDFNQFPPSKKARTS</sequence>
<evidence type="ECO:0000256" key="3">
    <source>
        <dbReference type="ARBA" id="ARBA00022821"/>
    </source>
</evidence>
<dbReference type="GO" id="GO:0007165">
    <property type="term" value="P:signal transduction"/>
    <property type="evidence" value="ECO:0007669"/>
    <property type="project" value="InterPro"/>
</dbReference>
<evidence type="ECO:0000313" key="8">
    <source>
        <dbReference type="Proteomes" id="UP001324115"/>
    </source>
</evidence>
<dbReference type="PANTHER" id="PTHR11017">
    <property type="entry name" value="LEUCINE-RICH REPEAT-CONTAINING PROTEIN"/>
    <property type="match status" value="1"/>
</dbReference>
<dbReference type="Gene3D" id="3.40.50.10140">
    <property type="entry name" value="Toll/interleukin-1 receptor homology (TIR) domain"/>
    <property type="match status" value="1"/>
</dbReference>
<dbReference type="InterPro" id="IPR000157">
    <property type="entry name" value="TIR_dom"/>
</dbReference>
<dbReference type="InterPro" id="IPR027417">
    <property type="entry name" value="P-loop_NTPase"/>
</dbReference>
<name>A0AAN7F0Y0_QUERU</name>
<dbReference type="EMBL" id="JAXUIC010000007">
    <property type="protein sequence ID" value="KAK4583261.1"/>
    <property type="molecule type" value="Genomic_DNA"/>
</dbReference>
<dbReference type="EMBL" id="JAXUIC010000007">
    <property type="protein sequence ID" value="KAK4583260.1"/>
    <property type="molecule type" value="Genomic_DNA"/>
</dbReference>
<dbReference type="Gene3D" id="1.10.8.430">
    <property type="entry name" value="Helical domain of apoptotic protease-activating factors"/>
    <property type="match status" value="1"/>
</dbReference>
<keyword evidence="1" id="KW-0433">Leucine-rich repeat</keyword>
<reference evidence="7 8" key="1">
    <citation type="journal article" date="2023" name="G3 (Bethesda)">
        <title>A haplotype-resolved chromosome-scale genome for Quercus rubra L. provides insights into the genetics of adaptive traits for red oak species.</title>
        <authorList>
            <person name="Kapoor B."/>
            <person name="Jenkins J."/>
            <person name="Schmutz J."/>
            <person name="Zhebentyayeva T."/>
            <person name="Kuelheim C."/>
            <person name="Coggeshall M."/>
            <person name="Heim C."/>
            <person name="Lasky J.R."/>
            <person name="Leites L."/>
            <person name="Islam-Faridi N."/>
            <person name="Romero-Severson J."/>
            <person name="DeLeo V.L."/>
            <person name="Lucas S.M."/>
            <person name="Lazic D."/>
            <person name="Gailing O."/>
            <person name="Carlson J."/>
            <person name="Staton M."/>
        </authorList>
    </citation>
    <scope>NUCLEOTIDE SEQUENCE [LARGE SCALE GENOMIC DNA]</scope>
    <source>
        <strain evidence="7">Pseudo-F2</strain>
    </source>
</reference>
<keyword evidence="2" id="KW-0677">Repeat</keyword>
<proteinExistence type="predicted"/>
<dbReference type="Gene3D" id="3.80.10.10">
    <property type="entry name" value="Ribonuclease Inhibitor"/>
    <property type="match status" value="2"/>
</dbReference>
<keyword evidence="3" id="KW-0611">Plant defense</keyword>
<dbReference type="InterPro" id="IPR032675">
    <property type="entry name" value="LRR_dom_sf"/>
</dbReference>
<dbReference type="PROSITE" id="PS50104">
    <property type="entry name" value="TIR"/>
    <property type="match status" value="1"/>
</dbReference>
<dbReference type="InterPro" id="IPR042197">
    <property type="entry name" value="Apaf_helical"/>
</dbReference>
<dbReference type="InterPro" id="IPR036390">
    <property type="entry name" value="WH_DNA-bd_sf"/>
</dbReference>
<keyword evidence="8" id="KW-1185">Reference proteome</keyword>
<dbReference type="Pfam" id="PF00931">
    <property type="entry name" value="NB-ARC"/>
    <property type="match status" value="1"/>
</dbReference>
<feature type="region of interest" description="Disordered" evidence="5">
    <location>
        <begin position="1246"/>
        <end position="1286"/>
    </location>
</feature>
<evidence type="ECO:0000256" key="5">
    <source>
        <dbReference type="SAM" id="MobiDB-lite"/>
    </source>
</evidence>
<dbReference type="Gene3D" id="3.40.50.300">
    <property type="entry name" value="P-loop containing nucleotide triphosphate hydrolases"/>
    <property type="match status" value="1"/>
</dbReference>
<comment type="caution">
    <text evidence="7">The sequence shown here is derived from an EMBL/GenBank/DDBJ whole genome shotgun (WGS) entry which is preliminary data.</text>
</comment>
<dbReference type="SUPFAM" id="SSF52540">
    <property type="entry name" value="P-loop containing nucleoside triphosphate hydrolases"/>
    <property type="match status" value="1"/>
</dbReference>
<dbReference type="PRINTS" id="PR00364">
    <property type="entry name" value="DISEASERSIST"/>
</dbReference>
<dbReference type="GO" id="GO:0006952">
    <property type="term" value="P:defense response"/>
    <property type="evidence" value="ECO:0007669"/>
    <property type="project" value="UniProtKB-KW"/>
</dbReference>
<evidence type="ECO:0000313" key="7">
    <source>
        <dbReference type="EMBL" id="KAK4583260.1"/>
    </source>
</evidence>
<dbReference type="InterPro" id="IPR002182">
    <property type="entry name" value="NB-ARC"/>
</dbReference>
<dbReference type="InterPro" id="IPR035897">
    <property type="entry name" value="Toll_tir_struct_dom_sf"/>
</dbReference>
<dbReference type="PANTHER" id="PTHR11017:SF570">
    <property type="entry name" value="DISEASE RESISTANCE PROTEIN (TIR-NBS CLASS)-RELATED"/>
    <property type="match status" value="1"/>
</dbReference>
<dbReference type="InterPro" id="IPR058192">
    <property type="entry name" value="WHD_ROQ1-like"/>
</dbReference>
<feature type="domain" description="TIR" evidence="6">
    <location>
        <begin position="18"/>
        <end position="179"/>
    </location>
</feature>
<dbReference type="SUPFAM" id="SSF52058">
    <property type="entry name" value="L domain-like"/>
    <property type="match status" value="2"/>
</dbReference>